<gene>
    <name evidence="2" type="ORF">E4A48_00980</name>
</gene>
<organism evidence="2 3">
    <name type="scientific">Xanthomonas cerealis pv. cerealis</name>
    <dbReference type="NCBI Taxonomy" id="152263"/>
    <lineage>
        <taxon>Bacteria</taxon>
        <taxon>Pseudomonadati</taxon>
        <taxon>Pseudomonadota</taxon>
        <taxon>Gammaproteobacteria</taxon>
        <taxon>Lysobacterales</taxon>
        <taxon>Lysobacteraceae</taxon>
        <taxon>Xanthomonas</taxon>
        <taxon>Xanthomonas translucens group</taxon>
        <taxon>Xanthomonas cerealis</taxon>
    </lineage>
</organism>
<accession>A0A514E8V7</accession>
<name>A0A514E8V7_9XANT</name>
<evidence type="ECO:0000256" key="1">
    <source>
        <dbReference type="SAM" id="MobiDB-lite"/>
    </source>
</evidence>
<dbReference type="RefSeq" id="WP_058196070.1">
    <property type="nucleotide sequence ID" value="NZ_CM003052.1"/>
</dbReference>
<feature type="region of interest" description="Disordered" evidence="1">
    <location>
        <begin position="1"/>
        <end position="24"/>
    </location>
</feature>
<protein>
    <submittedName>
        <fullName evidence="2">Uncharacterized protein</fullName>
    </submittedName>
</protein>
<reference evidence="2 3" key="1">
    <citation type="submission" date="2019-03" db="EMBL/GenBank/DDBJ databases">
        <title>Tal1 in Xanthomonas translucens pv. cerealis Contributes to Virulence in Bacterial Leaf Streak of Wheat.</title>
        <authorList>
            <person name="Shah S.M.A."/>
            <person name="Haq F."/>
            <person name="Ma W."/>
            <person name="Xu X."/>
            <person name="Wang S."/>
            <person name="Xu Z."/>
            <person name="Zou L."/>
            <person name="Zhu B."/>
            <person name="Chen G."/>
        </authorList>
    </citation>
    <scope>NUCLEOTIDE SEQUENCE [LARGE SCALE GENOMIC DNA]</scope>
    <source>
        <strain evidence="2 3">01</strain>
    </source>
</reference>
<evidence type="ECO:0000313" key="3">
    <source>
        <dbReference type="Proteomes" id="UP000319349"/>
    </source>
</evidence>
<proteinExistence type="predicted"/>
<evidence type="ECO:0000313" key="2">
    <source>
        <dbReference type="EMBL" id="QDI02464.1"/>
    </source>
</evidence>
<sequence>MRAFRAQPMDLASPPHRKDVRNAHLPSPPVLPALWTLLLGSAPPASADMFGSPEAVARSWVGHDASELMMQWPVDHGLYT</sequence>
<dbReference type="Proteomes" id="UP000319349">
    <property type="component" value="Chromosome"/>
</dbReference>
<dbReference type="EMBL" id="CP038228">
    <property type="protein sequence ID" value="QDI02464.1"/>
    <property type="molecule type" value="Genomic_DNA"/>
</dbReference>
<dbReference type="AlphaFoldDB" id="A0A514E8V7"/>
<keyword evidence="3" id="KW-1185">Reference proteome</keyword>